<gene>
    <name evidence="1" type="ORF">RRG08_022207</name>
</gene>
<evidence type="ECO:0000313" key="2">
    <source>
        <dbReference type="Proteomes" id="UP001283361"/>
    </source>
</evidence>
<dbReference type="EMBL" id="JAWDGP010005197">
    <property type="protein sequence ID" value="KAK3758863.1"/>
    <property type="molecule type" value="Genomic_DNA"/>
</dbReference>
<reference evidence="1" key="1">
    <citation type="journal article" date="2023" name="G3 (Bethesda)">
        <title>A reference genome for the long-term kleptoplast-retaining sea slug Elysia crispata morphotype clarki.</title>
        <authorList>
            <person name="Eastman K.E."/>
            <person name="Pendleton A.L."/>
            <person name="Shaikh M.A."/>
            <person name="Suttiyut T."/>
            <person name="Ogas R."/>
            <person name="Tomko P."/>
            <person name="Gavelis G."/>
            <person name="Widhalm J.R."/>
            <person name="Wisecaver J.H."/>
        </authorList>
    </citation>
    <scope>NUCLEOTIDE SEQUENCE</scope>
    <source>
        <strain evidence="1">ECLA1</strain>
    </source>
</reference>
<accession>A0AAE1D738</accession>
<dbReference type="AlphaFoldDB" id="A0AAE1D738"/>
<evidence type="ECO:0000313" key="1">
    <source>
        <dbReference type="EMBL" id="KAK3758863.1"/>
    </source>
</evidence>
<sequence>MREAISPHQRLTATLRFLATGANYQDLKFSACISAPSLCQIIPETCSAIYDALVADYMNLRARQDQSNDLKAPVPQFTGCLPDGKYLAAPDIKLSGTIFVKPLLCTTIFILMD</sequence>
<proteinExistence type="predicted"/>
<protein>
    <submittedName>
        <fullName evidence="1">Uncharacterized protein</fullName>
    </submittedName>
</protein>
<keyword evidence="2" id="KW-1185">Reference proteome</keyword>
<name>A0AAE1D738_9GAST</name>
<dbReference type="Proteomes" id="UP001283361">
    <property type="component" value="Unassembled WGS sequence"/>
</dbReference>
<organism evidence="1 2">
    <name type="scientific">Elysia crispata</name>
    <name type="common">lettuce slug</name>
    <dbReference type="NCBI Taxonomy" id="231223"/>
    <lineage>
        <taxon>Eukaryota</taxon>
        <taxon>Metazoa</taxon>
        <taxon>Spiralia</taxon>
        <taxon>Lophotrochozoa</taxon>
        <taxon>Mollusca</taxon>
        <taxon>Gastropoda</taxon>
        <taxon>Heterobranchia</taxon>
        <taxon>Euthyneura</taxon>
        <taxon>Panpulmonata</taxon>
        <taxon>Sacoglossa</taxon>
        <taxon>Placobranchoidea</taxon>
        <taxon>Plakobranchidae</taxon>
        <taxon>Elysia</taxon>
    </lineage>
</organism>
<comment type="caution">
    <text evidence="1">The sequence shown here is derived from an EMBL/GenBank/DDBJ whole genome shotgun (WGS) entry which is preliminary data.</text>
</comment>